<dbReference type="GO" id="GO:0016757">
    <property type="term" value="F:glycosyltransferase activity"/>
    <property type="evidence" value="ECO:0007669"/>
    <property type="project" value="UniProtKB-KW"/>
</dbReference>
<dbReference type="SUPFAM" id="SSF53756">
    <property type="entry name" value="UDP-Glycosyltransferase/glycogen phosphorylase"/>
    <property type="match status" value="1"/>
</dbReference>
<feature type="domain" description="Glycosyl transferase family 1" evidence="4">
    <location>
        <begin position="239"/>
        <end position="422"/>
    </location>
</feature>
<evidence type="ECO:0000256" key="3">
    <source>
        <dbReference type="SAM" id="Coils"/>
    </source>
</evidence>
<dbReference type="PATRIC" id="fig|172049.5.peg.40"/>
<evidence type="ECO:0000259" key="4">
    <source>
        <dbReference type="Pfam" id="PF00534"/>
    </source>
</evidence>
<sequence length="451" mass="50893">MKVLLLGFEYLPIKVGGLAEALTYIAKALASLGNETIVFTPAHGQFHGKSVGKVRAFGEEVEIKVHLEKEGNLRIYRIGGGLLDSTDVYGPGWDGLLKKSVLFGKASVLLLNKLLEKEELPDVVHFHDWHTVFAGALIKKYFKIPAVFTIHRLNKAKVPAYYFHEASLSELAPYPDLDPEHTGGYVADMVTTVSRGYLLDEWGFFRNFEGKVTYVFNGIDCSFWSEEFLEGNREERKERLLKKFGLEKGTTFMFIGRFDRGQKGVDVLLRAIEILSQIYNDFNSLRFIIVGKGDPELENWARSLASSYKNVVVITQMLSREFVRELYGSVDFVVIPSYFEPFGLVQLEAMCLGAIPIASSVGGLRDTIISLDKSPHNATGLLVPPGDPWTLANAMMKMAELNKNNKALIEELRENCKKRAREFSWKKAAERYIRVYKGNVERFFDFISTGV</sequence>
<accession>A0A101EJZ3</accession>
<gene>
    <name evidence="6" type="ORF">XD54_1930</name>
</gene>
<evidence type="ECO:0000256" key="2">
    <source>
        <dbReference type="ARBA" id="ARBA00022679"/>
    </source>
</evidence>
<reference evidence="7" key="1">
    <citation type="journal article" date="2015" name="MBio">
        <title>Genome-Resolved Metagenomic Analysis Reveals Roles for Candidate Phyla and Other Microbial Community Members in Biogeochemical Transformations in Oil Reservoirs.</title>
        <authorList>
            <person name="Hu P."/>
            <person name="Tom L."/>
            <person name="Singh A."/>
            <person name="Thomas B.C."/>
            <person name="Baker B.J."/>
            <person name="Piceno Y.M."/>
            <person name="Andersen G.L."/>
            <person name="Banfield J.F."/>
        </authorList>
    </citation>
    <scope>NUCLEOTIDE SEQUENCE [LARGE SCALE GENOMIC DNA]</scope>
</reference>
<proteinExistence type="predicted"/>
<dbReference type="Gene3D" id="3.40.50.2000">
    <property type="entry name" value="Glycogen Phosphorylase B"/>
    <property type="match status" value="2"/>
</dbReference>
<dbReference type="AlphaFoldDB" id="A0A101EJZ3"/>
<dbReference type="PANTHER" id="PTHR45825:SF11">
    <property type="entry name" value="ALPHA AMYLASE DOMAIN-CONTAINING PROTEIN"/>
    <property type="match status" value="1"/>
</dbReference>
<evidence type="ECO:0000313" key="7">
    <source>
        <dbReference type="Proteomes" id="UP000053911"/>
    </source>
</evidence>
<dbReference type="RefSeq" id="WP_283217947.1">
    <property type="nucleotide sequence ID" value="NZ_LGFD01000064.1"/>
</dbReference>
<keyword evidence="2" id="KW-0808">Transferase</keyword>
<feature type="domain" description="Starch synthase catalytic" evidence="5">
    <location>
        <begin position="2"/>
        <end position="198"/>
    </location>
</feature>
<name>A0A101EJZ3_9EURY</name>
<feature type="coiled-coil region" evidence="3">
    <location>
        <begin position="391"/>
        <end position="418"/>
    </location>
</feature>
<keyword evidence="3" id="KW-0175">Coiled coil</keyword>
<organism evidence="6 7">
    <name type="scientific">Thermococcus sibiricus</name>
    <dbReference type="NCBI Taxonomy" id="172049"/>
    <lineage>
        <taxon>Archaea</taxon>
        <taxon>Methanobacteriati</taxon>
        <taxon>Methanobacteriota</taxon>
        <taxon>Thermococci</taxon>
        <taxon>Thermococcales</taxon>
        <taxon>Thermococcaceae</taxon>
        <taxon>Thermococcus</taxon>
    </lineage>
</organism>
<dbReference type="Pfam" id="PF00534">
    <property type="entry name" value="Glycos_transf_1"/>
    <property type="match status" value="1"/>
</dbReference>
<keyword evidence="1" id="KW-0328">Glycosyltransferase</keyword>
<dbReference type="Pfam" id="PF08323">
    <property type="entry name" value="Glyco_transf_5"/>
    <property type="match status" value="1"/>
</dbReference>
<dbReference type="EMBL" id="LGFD01000064">
    <property type="protein sequence ID" value="KUK16782.1"/>
    <property type="molecule type" value="Genomic_DNA"/>
</dbReference>
<evidence type="ECO:0000256" key="1">
    <source>
        <dbReference type="ARBA" id="ARBA00022676"/>
    </source>
</evidence>
<evidence type="ECO:0000313" key="6">
    <source>
        <dbReference type="EMBL" id="KUK16782.1"/>
    </source>
</evidence>
<dbReference type="Proteomes" id="UP000053911">
    <property type="component" value="Unassembled WGS sequence"/>
</dbReference>
<dbReference type="InterPro" id="IPR001296">
    <property type="entry name" value="Glyco_trans_1"/>
</dbReference>
<comment type="caution">
    <text evidence="6">The sequence shown here is derived from an EMBL/GenBank/DDBJ whole genome shotgun (WGS) entry which is preliminary data.</text>
</comment>
<evidence type="ECO:0000259" key="5">
    <source>
        <dbReference type="Pfam" id="PF08323"/>
    </source>
</evidence>
<protein>
    <submittedName>
        <fullName evidence="6">Glycogen synthase</fullName>
    </submittedName>
</protein>
<dbReference type="PANTHER" id="PTHR45825">
    <property type="entry name" value="GRANULE-BOUND STARCH SYNTHASE 1, CHLOROPLASTIC/AMYLOPLASTIC"/>
    <property type="match status" value="1"/>
</dbReference>
<dbReference type="InterPro" id="IPR013534">
    <property type="entry name" value="Starch_synth_cat_dom"/>
</dbReference>